<reference evidence="2" key="1">
    <citation type="submission" date="2006-10" db="EMBL/GenBank/DDBJ databases">
        <authorList>
            <person name="Amadeo P."/>
            <person name="Zhao Q."/>
            <person name="Wortman J."/>
            <person name="Fraser-Liggett C."/>
            <person name="Carlton J."/>
        </authorList>
    </citation>
    <scope>NUCLEOTIDE SEQUENCE</scope>
    <source>
        <strain evidence="2">G3</strain>
    </source>
</reference>
<dbReference type="Proteomes" id="UP000001542">
    <property type="component" value="Unassembled WGS sequence"/>
</dbReference>
<accession>A2FM42</accession>
<dbReference type="InParanoid" id="A2FM42"/>
<dbReference type="RefSeq" id="XP_001306939.1">
    <property type="nucleotide sequence ID" value="XM_001306938.1"/>
</dbReference>
<dbReference type="VEuPathDB" id="TrichDB:TVAG_082160"/>
<dbReference type="EMBL" id="DS113880">
    <property type="protein sequence ID" value="EAX94009.1"/>
    <property type="molecule type" value="Genomic_DNA"/>
</dbReference>
<reference evidence="2" key="2">
    <citation type="journal article" date="2007" name="Science">
        <title>Draft genome sequence of the sexually transmitted pathogen Trichomonas vaginalis.</title>
        <authorList>
            <person name="Carlton J.M."/>
            <person name="Hirt R.P."/>
            <person name="Silva J.C."/>
            <person name="Delcher A.L."/>
            <person name="Schatz M."/>
            <person name="Zhao Q."/>
            <person name="Wortman J.R."/>
            <person name="Bidwell S.L."/>
            <person name="Alsmark U.C.M."/>
            <person name="Besteiro S."/>
            <person name="Sicheritz-Ponten T."/>
            <person name="Noel C.J."/>
            <person name="Dacks J.B."/>
            <person name="Foster P.G."/>
            <person name="Simillion C."/>
            <person name="Van de Peer Y."/>
            <person name="Miranda-Saavedra D."/>
            <person name="Barton G.J."/>
            <person name="Westrop G.D."/>
            <person name="Mueller S."/>
            <person name="Dessi D."/>
            <person name="Fiori P.L."/>
            <person name="Ren Q."/>
            <person name="Paulsen I."/>
            <person name="Zhang H."/>
            <person name="Bastida-Corcuera F.D."/>
            <person name="Simoes-Barbosa A."/>
            <person name="Brown M.T."/>
            <person name="Hayes R.D."/>
            <person name="Mukherjee M."/>
            <person name="Okumura C.Y."/>
            <person name="Schneider R."/>
            <person name="Smith A.J."/>
            <person name="Vanacova S."/>
            <person name="Villalvazo M."/>
            <person name="Haas B.J."/>
            <person name="Pertea M."/>
            <person name="Feldblyum T.V."/>
            <person name="Utterback T.R."/>
            <person name="Shu C.L."/>
            <person name="Osoegawa K."/>
            <person name="de Jong P.J."/>
            <person name="Hrdy I."/>
            <person name="Horvathova L."/>
            <person name="Zubacova Z."/>
            <person name="Dolezal P."/>
            <person name="Malik S.B."/>
            <person name="Logsdon J.M. Jr."/>
            <person name="Henze K."/>
            <person name="Gupta A."/>
            <person name="Wang C.C."/>
            <person name="Dunne R.L."/>
            <person name="Upcroft J.A."/>
            <person name="Upcroft P."/>
            <person name="White O."/>
            <person name="Salzberg S.L."/>
            <person name="Tang P."/>
            <person name="Chiu C.-H."/>
            <person name="Lee Y.-S."/>
            <person name="Embley T.M."/>
            <person name="Coombs G.H."/>
            <person name="Mottram J.C."/>
            <person name="Tachezy J."/>
            <person name="Fraser-Liggett C.M."/>
            <person name="Johnson P.J."/>
        </authorList>
    </citation>
    <scope>NUCLEOTIDE SEQUENCE [LARGE SCALE GENOMIC DNA]</scope>
    <source>
        <strain evidence="2">G3</strain>
    </source>
</reference>
<dbReference type="VEuPathDB" id="TrichDB:TVAGG3_0684850"/>
<dbReference type="KEGG" id="tva:4751735"/>
<keyword evidence="3" id="KW-1185">Reference proteome</keyword>
<feature type="compositionally biased region" description="Basic and acidic residues" evidence="1">
    <location>
        <begin position="12"/>
        <end position="24"/>
    </location>
</feature>
<name>A2FM42_TRIV3</name>
<gene>
    <name evidence="2" type="ORF">TVAG_082160</name>
</gene>
<proteinExistence type="predicted"/>
<evidence type="ECO:0000256" key="1">
    <source>
        <dbReference type="SAM" id="MobiDB-lite"/>
    </source>
</evidence>
<organism evidence="2 3">
    <name type="scientific">Trichomonas vaginalis (strain ATCC PRA-98 / G3)</name>
    <dbReference type="NCBI Taxonomy" id="412133"/>
    <lineage>
        <taxon>Eukaryota</taxon>
        <taxon>Metamonada</taxon>
        <taxon>Parabasalia</taxon>
        <taxon>Trichomonadida</taxon>
        <taxon>Trichomonadidae</taxon>
        <taxon>Trichomonas</taxon>
    </lineage>
</organism>
<sequence>MSSFPYSKRKSPKDVDGYDPQKDVYEDDVDPEVDNADYNYQDSMFNDEDSNLSNFKRTRIRKKGRKARFQVDLYLRDQQIMVNQAIAVNHQTQNSHYIESQQNPCQEIRAAIIPTSNRHNFMTDLESVGPNHIPNVIDIVPRGFH</sequence>
<evidence type="ECO:0000313" key="2">
    <source>
        <dbReference type="EMBL" id="EAX94009.1"/>
    </source>
</evidence>
<feature type="region of interest" description="Disordered" evidence="1">
    <location>
        <begin position="1"/>
        <end position="33"/>
    </location>
</feature>
<protein>
    <submittedName>
        <fullName evidence="2">Uncharacterized protein</fullName>
    </submittedName>
</protein>
<evidence type="ECO:0000313" key="3">
    <source>
        <dbReference type="Proteomes" id="UP000001542"/>
    </source>
</evidence>
<dbReference type="AlphaFoldDB" id="A2FM42"/>
<dbReference type="SMR" id="A2FM42"/>